<comment type="caution">
    <text evidence="4">The sequence shown here is derived from an EMBL/GenBank/DDBJ whole genome shotgun (WGS) entry which is preliminary data.</text>
</comment>
<proteinExistence type="predicted"/>
<evidence type="ECO:0000256" key="1">
    <source>
        <dbReference type="SAM" id="Phobius"/>
    </source>
</evidence>
<organism evidence="4 5">
    <name type="scientific">Meganyctiphanes norvegica</name>
    <name type="common">Northern krill</name>
    <name type="synonym">Thysanopoda norvegica</name>
    <dbReference type="NCBI Taxonomy" id="48144"/>
    <lineage>
        <taxon>Eukaryota</taxon>
        <taxon>Metazoa</taxon>
        <taxon>Ecdysozoa</taxon>
        <taxon>Arthropoda</taxon>
        <taxon>Crustacea</taxon>
        <taxon>Multicrustacea</taxon>
        <taxon>Malacostraca</taxon>
        <taxon>Eumalacostraca</taxon>
        <taxon>Eucarida</taxon>
        <taxon>Euphausiacea</taxon>
        <taxon>Euphausiidae</taxon>
        <taxon>Meganyctiphanes</taxon>
    </lineage>
</organism>
<protein>
    <recommendedName>
        <fullName evidence="3">EGF-like domain-containing protein</fullName>
    </recommendedName>
</protein>
<keyword evidence="1" id="KW-0472">Membrane</keyword>
<keyword evidence="1" id="KW-0812">Transmembrane</keyword>
<accession>A0AAV2R5C5</accession>
<feature type="domain" description="EGF-like" evidence="3">
    <location>
        <begin position="74"/>
        <end position="87"/>
    </location>
</feature>
<dbReference type="PROSITE" id="PS01186">
    <property type="entry name" value="EGF_2"/>
    <property type="match status" value="1"/>
</dbReference>
<gene>
    <name evidence="4" type="ORF">MNOR_LOCUS19740</name>
</gene>
<dbReference type="Proteomes" id="UP001497623">
    <property type="component" value="Unassembled WGS sequence"/>
</dbReference>
<dbReference type="InterPro" id="IPR000742">
    <property type="entry name" value="EGF"/>
</dbReference>
<keyword evidence="2" id="KW-0732">Signal</keyword>
<evidence type="ECO:0000259" key="3">
    <source>
        <dbReference type="PROSITE" id="PS01186"/>
    </source>
</evidence>
<dbReference type="AlphaFoldDB" id="A0AAV2R5C5"/>
<feature type="chain" id="PRO_5043774615" description="EGF-like domain-containing protein" evidence="2">
    <location>
        <begin position="20"/>
        <end position="217"/>
    </location>
</feature>
<reference evidence="4 5" key="1">
    <citation type="submission" date="2024-05" db="EMBL/GenBank/DDBJ databases">
        <authorList>
            <person name="Wallberg A."/>
        </authorList>
    </citation>
    <scope>NUCLEOTIDE SEQUENCE [LARGE SCALE GENOMIC DNA]</scope>
</reference>
<sequence length="217" mass="23021">MGLISRFFVVLAIFGTVSSQRNAFDYSAIFATLSIQDYDYPQYTDTLFPATCASLSCQANAQCQEGFGNTAAACTCNHGYKSFGSQCLATCRVVRCQANAECQEDRWNIAATCTCKTGSRAHGGSCLASGDDGAGDSNSRIGATGVSDARAVGVTILGNSASQNHIASDLNTMASSIRILFVLVSCLAACVLIIIIVVISMCLYFRNKLLHMQNSLK</sequence>
<dbReference type="EMBL" id="CAXKWB010014839">
    <property type="protein sequence ID" value="CAL4111889.1"/>
    <property type="molecule type" value="Genomic_DNA"/>
</dbReference>
<keyword evidence="1" id="KW-1133">Transmembrane helix</keyword>
<feature type="transmembrane region" description="Helical" evidence="1">
    <location>
        <begin position="179"/>
        <end position="205"/>
    </location>
</feature>
<name>A0AAV2R5C5_MEGNR</name>
<feature type="non-terminal residue" evidence="4">
    <location>
        <position position="217"/>
    </location>
</feature>
<keyword evidence="5" id="KW-1185">Reference proteome</keyword>
<evidence type="ECO:0000313" key="4">
    <source>
        <dbReference type="EMBL" id="CAL4111889.1"/>
    </source>
</evidence>
<evidence type="ECO:0000313" key="5">
    <source>
        <dbReference type="Proteomes" id="UP001497623"/>
    </source>
</evidence>
<feature type="signal peptide" evidence="2">
    <location>
        <begin position="1"/>
        <end position="19"/>
    </location>
</feature>
<evidence type="ECO:0000256" key="2">
    <source>
        <dbReference type="SAM" id="SignalP"/>
    </source>
</evidence>
<dbReference type="SMART" id="SM00181">
    <property type="entry name" value="EGF"/>
    <property type="match status" value="2"/>
</dbReference>